<dbReference type="GO" id="GO:0005975">
    <property type="term" value="P:carbohydrate metabolic process"/>
    <property type="evidence" value="ECO:0007669"/>
    <property type="project" value="InterPro"/>
</dbReference>
<dbReference type="Gene3D" id="1.20.1050.60">
    <property type="entry name" value="alpha-1,2-mannosidase"/>
    <property type="match status" value="1"/>
</dbReference>
<feature type="domain" description="Glycosyl hydrolase family 92 N-terminal" evidence="2">
    <location>
        <begin position="9"/>
        <end position="199"/>
    </location>
</feature>
<feature type="domain" description="Glycosyl hydrolase family 92" evidence="1">
    <location>
        <begin position="205"/>
        <end position="697"/>
    </location>
</feature>
<dbReference type="GO" id="GO:0000224">
    <property type="term" value="F:peptide-N4-(N-acetyl-beta-glucosaminyl)asparagine amidase activity"/>
    <property type="evidence" value="ECO:0007669"/>
    <property type="project" value="TreeGrafter"/>
</dbReference>
<dbReference type="NCBIfam" id="TIGR01180">
    <property type="entry name" value="aman2_put"/>
    <property type="match status" value="1"/>
</dbReference>
<dbReference type="GO" id="GO:0005829">
    <property type="term" value="C:cytosol"/>
    <property type="evidence" value="ECO:0007669"/>
    <property type="project" value="TreeGrafter"/>
</dbReference>
<dbReference type="Gene3D" id="2.70.98.10">
    <property type="match status" value="1"/>
</dbReference>
<dbReference type="Gene3D" id="1.20.1610.10">
    <property type="entry name" value="alpha-1,2-mannosidases domains"/>
    <property type="match status" value="1"/>
</dbReference>
<dbReference type="Pfam" id="PF07971">
    <property type="entry name" value="Glyco_hydro_92"/>
    <property type="match status" value="1"/>
</dbReference>
<name>A0A2N5N1M1_9BACL</name>
<evidence type="ECO:0000313" key="4">
    <source>
        <dbReference type="Proteomes" id="UP000234789"/>
    </source>
</evidence>
<dbReference type="EMBL" id="NFEZ01000004">
    <property type="protein sequence ID" value="PLT44215.1"/>
    <property type="molecule type" value="Genomic_DNA"/>
</dbReference>
<dbReference type="InterPro" id="IPR014718">
    <property type="entry name" value="GH-type_carb-bd"/>
</dbReference>
<dbReference type="PANTHER" id="PTHR12143">
    <property type="entry name" value="PEPTIDE N-GLYCANASE PNGASE -RELATED"/>
    <property type="match status" value="1"/>
</dbReference>
<evidence type="ECO:0000313" key="3">
    <source>
        <dbReference type="EMBL" id="PLT44215.1"/>
    </source>
</evidence>
<accession>A0A2N5N1M1</accession>
<evidence type="ECO:0000259" key="2">
    <source>
        <dbReference type="Pfam" id="PF17678"/>
    </source>
</evidence>
<dbReference type="RefSeq" id="WP_101808503.1">
    <property type="nucleotide sequence ID" value="NZ_NFEZ01000004.1"/>
</dbReference>
<dbReference type="InterPro" id="IPR008928">
    <property type="entry name" value="6-hairpin_glycosidase_sf"/>
</dbReference>
<dbReference type="FunFam" id="1.20.1050.60:FF:000001">
    <property type="entry name" value="Putative alpha-1,2-mannosidase"/>
    <property type="match status" value="1"/>
</dbReference>
<comment type="caution">
    <text evidence="3">The sequence shown here is derived from an EMBL/GenBank/DDBJ whole genome shotgun (WGS) entry which is preliminary data.</text>
</comment>
<dbReference type="Pfam" id="PF17678">
    <property type="entry name" value="Glyco_hydro_92N"/>
    <property type="match status" value="1"/>
</dbReference>
<dbReference type="InterPro" id="IPR050883">
    <property type="entry name" value="PNGase"/>
</dbReference>
<protein>
    <submittedName>
        <fullName evidence="3">Alpha-1,2-mannosidase</fullName>
    </submittedName>
</protein>
<dbReference type="InterPro" id="IPR012939">
    <property type="entry name" value="Glyco_hydro_92"/>
</dbReference>
<dbReference type="Gene3D" id="3.30.2080.10">
    <property type="entry name" value="GH92 mannosidase domain"/>
    <property type="match status" value="1"/>
</dbReference>
<dbReference type="GO" id="GO:0006516">
    <property type="term" value="P:glycoprotein catabolic process"/>
    <property type="evidence" value="ECO:0007669"/>
    <property type="project" value="TreeGrafter"/>
</dbReference>
<dbReference type="SUPFAM" id="SSF48208">
    <property type="entry name" value="Six-hairpin glycosidases"/>
    <property type="match status" value="1"/>
</dbReference>
<dbReference type="AlphaFoldDB" id="A0A2N5N1M1"/>
<sequence>MNHSRAELVRPHIGGVGHLLTSTSPVSSLPHGMMKLAPITTPGMPDRYLADHIYGFPVGHGWLMPACAAEAGQAAELRSLYDHELETARPHRYEALLEDEGIAVQLAVTAQAAIYRFVYPPGSSRVLSLGAPDGIAAEAAATEEAAVGGKLGGAPLFAALRFSERPLSVEPWSGAGKRGLLLRFGPAADGVLEVRVGLSQIDAEQARRNREREVAALTLEQAAAAAEAAWNDALGRISVRGGTAAQQSAYYTALYRSLLNMSDVTEEGRYYSGCDDAVHELPDDAFYIRDQMWDAYRCHHPLQLLLDPQRKEAMIRSYLRMYQQCGWLPQFPYPQGDLPIMTGNHAAAMIWDAYAKGLRGFDAELAYEAMRKNAMEVTMLPWVHGPLTELDRVYLEQGFFPALRPGEAETVPEVDGFERRQAVAVTLEHAYDDWCVAQMAQALGKEEDYRHFLERGQNYRRLYRPDIGFMAPRAADGSWIEPFDPKFGGGLGGRDYFSECNAWIYSFHVQHDIEGLIGLMGGPEAFEQRLDQLFQEPYDGAKYRFLGLFPDSTGLIGQYCQGNEPAFHIPYLYNYTRSPWKTQRRLRQIMDLWYHDHPLGLCGDEDNGALSSWYAFSAIGLYPICPGKPFYEIGSPLFEEIDIALPGGGTFRIAARGASARRKYIQSAMLNGEPLHVPRIAHDALAAGGELVLEMGERPNRAWGLGAPPS</sequence>
<dbReference type="Proteomes" id="UP000234789">
    <property type="component" value="Unassembled WGS sequence"/>
</dbReference>
<gene>
    <name evidence="3" type="ORF">B8V81_2646</name>
</gene>
<keyword evidence="4" id="KW-1185">Reference proteome</keyword>
<dbReference type="FunFam" id="3.30.2080.10:FF:000001">
    <property type="entry name" value="Alpha-1,2-mannosidase subfamily"/>
    <property type="match status" value="1"/>
</dbReference>
<dbReference type="InterPro" id="IPR005887">
    <property type="entry name" value="GH92_a_mannosidase_put"/>
</dbReference>
<proteinExistence type="predicted"/>
<dbReference type="PANTHER" id="PTHR12143:SF43">
    <property type="entry name" value="PUTATIVE-RELATED"/>
    <property type="match status" value="1"/>
</dbReference>
<dbReference type="GO" id="GO:0030246">
    <property type="term" value="F:carbohydrate binding"/>
    <property type="evidence" value="ECO:0007669"/>
    <property type="project" value="InterPro"/>
</dbReference>
<reference evidence="3 4" key="1">
    <citation type="submission" date="2017-05" db="EMBL/GenBank/DDBJ databases">
        <title>Functional genome analysis of Paenibacillus pasadenensis strain R16: insights on endophytic life style and antifungal activity.</title>
        <authorList>
            <person name="Passera A."/>
            <person name="Marcolungo L."/>
            <person name="Casati P."/>
            <person name="Brasca M."/>
            <person name="Quaglino F."/>
            <person name="Delledonne M."/>
        </authorList>
    </citation>
    <scope>NUCLEOTIDE SEQUENCE [LARGE SCALE GENOMIC DNA]</scope>
    <source>
        <strain evidence="3 4">R16</strain>
    </source>
</reference>
<evidence type="ECO:0000259" key="1">
    <source>
        <dbReference type="Pfam" id="PF07971"/>
    </source>
</evidence>
<dbReference type="InterPro" id="IPR041371">
    <property type="entry name" value="GH92_N"/>
</dbReference>
<organism evidence="3 4">
    <name type="scientific">Paenibacillus pasadenensis</name>
    <dbReference type="NCBI Taxonomy" id="217090"/>
    <lineage>
        <taxon>Bacteria</taxon>
        <taxon>Bacillati</taxon>
        <taxon>Bacillota</taxon>
        <taxon>Bacilli</taxon>
        <taxon>Bacillales</taxon>
        <taxon>Paenibacillaceae</taxon>
        <taxon>Paenibacillus</taxon>
    </lineage>
</organism>